<comment type="caution">
    <text evidence="1">The sequence shown here is derived from an EMBL/GenBank/DDBJ whole genome shotgun (WGS) entry which is preliminary data.</text>
</comment>
<proteinExistence type="predicted"/>
<name>A0AAV4SHG6_CAEEX</name>
<evidence type="ECO:0000313" key="2">
    <source>
        <dbReference type="Proteomes" id="UP001054945"/>
    </source>
</evidence>
<accession>A0AAV4SHG6</accession>
<reference evidence="1 2" key="1">
    <citation type="submission" date="2021-06" db="EMBL/GenBank/DDBJ databases">
        <title>Caerostris extrusa draft genome.</title>
        <authorList>
            <person name="Kono N."/>
            <person name="Arakawa K."/>
        </authorList>
    </citation>
    <scope>NUCLEOTIDE SEQUENCE [LARGE SCALE GENOMIC DNA]</scope>
</reference>
<dbReference type="Proteomes" id="UP001054945">
    <property type="component" value="Unassembled WGS sequence"/>
</dbReference>
<sequence length="147" mass="16637">MDPPCRFQRVHQMLAQSRPKVDPVGFIIGPYSDGFCYFRTPGSNDLSECCSCGYPYVQRVPISSSHSQAMYAFHLQITQTRDVRAKVMPSSLQQHMIQFMACNLDCKILHGLRVCLTDERDTLMACATTNERDALKACLTTNERDAH</sequence>
<evidence type="ECO:0000313" key="1">
    <source>
        <dbReference type="EMBL" id="GIY33878.1"/>
    </source>
</evidence>
<organism evidence="1 2">
    <name type="scientific">Caerostris extrusa</name>
    <name type="common">Bark spider</name>
    <name type="synonym">Caerostris bankana</name>
    <dbReference type="NCBI Taxonomy" id="172846"/>
    <lineage>
        <taxon>Eukaryota</taxon>
        <taxon>Metazoa</taxon>
        <taxon>Ecdysozoa</taxon>
        <taxon>Arthropoda</taxon>
        <taxon>Chelicerata</taxon>
        <taxon>Arachnida</taxon>
        <taxon>Araneae</taxon>
        <taxon>Araneomorphae</taxon>
        <taxon>Entelegynae</taxon>
        <taxon>Araneoidea</taxon>
        <taxon>Araneidae</taxon>
        <taxon>Caerostris</taxon>
    </lineage>
</organism>
<dbReference type="AlphaFoldDB" id="A0AAV4SHG6"/>
<dbReference type="EMBL" id="BPLR01009702">
    <property type="protein sequence ID" value="GIY33878.1"/>
    <property type="molecule type" value="Genomic_DNA"/>
</dbReference>
<gene>
    <name evidence="1" type="ORF">CEXT_581491</name>
</gene>
<keyword evidence="2" id="KW-1185">Reference proteome</keyword>
<protein>
    <submittedName>
        <fullName evidence="1">Uncharacterized protein</fullName>
    </submittedName>
</protein>